<comment type="caution">
    <text evidence="2">The sequence shown here is derived from an EMBL/GenBank/DDBJ whole genome shotgun (WGS) entry which is preliminary data.</text>
</comment>
<keyword evidence="3" id="KW-1185">Reference proteome</keyword>
<accession>A0A158J1W7</accession>
<proteinExistence type="predicted"/>
<feature type="chain" id="PRO_5011119952" evidence="1">
    <location>
        <begin position="26"/>
        <end position="159"/>
    </location>
</feature>
<dbReference type="AlphaFoldDB" id="A0A158J1W7"/>
<dbReference type="RefSeq" id="WP_235007812.1">
    <property type="nucleotide sequence ID" value="NZ_FCNW02000051.1"/>
</dbReference>
<gene>
    <name evidence="2" type="ORF">AWB65_05730</name>
</gene>
<evidence type="ECO:0000313" key="3">
    <source>
        <dbReference type="Proteomes" id="UP000054977"/>
    </source>
</evidence>
<name>A0A158J1W7_9BURK</name>
<evidence type="ECO:0000313" key="2">
    <source>
        <dbReference type="EMBL" id="SAL62369.1"/>
    </source>
</evidence>
<keyword evidence="1" id="KW-0732">Signal</keyword>
<dbReference type="EMBL" id="FCNW02000051">
    <property type="protein sequence ID" value="SAL62369.1"/>
    <property type="molecule type" value="Genomic_DNA"/>
</dbReference>
<organism evidence="2 3">
    <name type="scientific">Caballeronia humi</name>
    <dbReference type="NCBI Taxonomy" id="326474"/>
    <lineage>
        <taxon>Bacteria</taxon>
        <taxon>Pseudomonadati</taxon>
        <taxon>Pseudomonadota</taxon>
        <taxon>Betaproteobacteria</taxon>
        <taxon>Burkholderiales</taxon>
        <taxon>Burkholderiaceae</taxon>
        <taxon>Caballeronia</taxon>
    </lineage>
</organism>
<feature type="signal peptide" evidence="1">
    <location>
        <begin position="1"/>
        <end position="25"/>
    </location>
</feature>
<reference evidence="2" key="1">
    <citation type="submission" date="2016-01" db="EMBL/GenBank/DDBJ databases">
        <authorList>
            <person name="Peeters C."/>
        </authorList>
    </citation>
    <scope>NUCLEOTIDE SEQUENCE [LARGE SCALE GENOMIC DNA]</scope>
    <source>
        <strain evidence="2">LMG 22934</strain>
    </source>
</reference>
<protein>
    <submittedName>
        <fullName evidence="2">Uncharacterized protein</fullName>
    </submittedName>
</protein>
<evidence type="ECO:0000256" key="1">
    <source>
        <dbReference type="SAM" id="SignalP"/>
    </source>
</evidence>
<sequence length="159" mass="17539">MSKWINSRLIGFAVAWSQLAGSAQAADFKINPQAARFVLAIVLDDFQTAQAGGAYMFSYGPNESEASLRVKVEQWLSGHDPEALEMDASERQTLFKFYWAASMMPKRSTCFVRMEAESCRQELTKWMSREAAGDPRFLLDYKTLAPALGLPALAGTGGS</sequence>
<dbReference type="Proteomes" id="UP000054977">
    <property type="component" value="Unassembled WGS sequence"/>
</dbReference>